<evidence type="ECO:0000256" key="3">
    <source>
        <dbReference type="ARBA" id="ARBA00022793"/>
    </source>
</evidence>
<dbReference type="Gene3D" id="2.40.40.20">
    <property type="match status" value="1"/>
</dbReference>
<comment type="caution">
    <text evidence="9">The sequence shown here is derived from an EMBL/GenBank/DDBJ whole genome shotgun (WGS) entry which is preliminary data.</text>
</comment>
<dbReference type="InterPro" id="IPR009010">
    <property type="entry name" value="Asp_de-COase-like_dom_sf"/>
</dbReference>
<organism evidence="9">
    <name type="scientific">marine sediment metagenome</name>
    <dbReference type="NCBI Taxonomy" id="412755"/>
    <lineage>
        <taxon>unclassified sequences</taxon>
        <taxon>metagenomes</taxon>
        <taxon>ecological metagenomes</taxon>
    </lineage>
</organism>
<keyword evidence="7" id="KW-0704">Schiff base</keyword>
<dbReference type="GO" id="GO:0015940">
    <property type="term" value="P:pantothenate biosynthetic process"/>
    <property type="evidence" value="ECO:0007669"/>
    <property type="project" value="UniProtKB-KW"/>
</dbReference>
<dbReference type="GO" id="GO:0006523">
    <property type="term" value="P:alanine biosynthetic process"/>
    <property type="evidence" value="ECO:0007669"/>
    <property type="project" value="InterPro"/>
</dbReference>
<evidence type="ECO:0000256" key="2">
    <source>
        <dbReference type="ARBA" id="ARBA00022655"/>
    </source>
</evidence>
<evidence type="ECO:0000256" key="6">
    <source>
        <dbReference type="ARBA" id="ARBA00023239"/>
    </source>
</evidence>
<evidence type="ECO:0000256" key="5">
    <source>
        <dbReference type="ARBA" id="ARBA00023145"/>
    </source>
</evidence>
<dbReference type="PANTHER" id="PTHR21012">
    <property type="entry name" value="ASPARTATE 1-DECARBOXYLASE"/>
    <property type="match status" value="1"/>
</dbReference>
<dbReference type="CDD" id="cd06919">
    <property type="entry name" value="Asp_decarbox"/>
    <property type="match status" value="1"/>
</dbReference>
<dbReference type="EMBL" id="BARS01027007">
    <property type="protein sequence ID" value="GAG06947.1"/>
    <property type="molecule type" value="Genomic_DNA"/>
</dbReference>
<evidence type="ECO:0000256" key="8">
    <source>
        <dbReference type="ARBA" id="ARBA00023317"/>
    </source>
</evidence>
<gene>
    <name evidence="9" type="ORF">S01H1_42460</name>
</gene>
<evidence type="ECO:0000256" key="4">
    <source>
        <dbReference type="ARBA" id="ARBA00022813"/>
    </source>
</evidence>
<evidence type="ECO:0000313" key="9">
    <source>
        <dbReference type="EMBL" id="GAG06947.1"/>
    </source>
</evidence>
<keyword evidence="2" id="KW-0566">Pantothenate biosynthesis</keyword>
<keyword evidence="6" id="KW-0456">Lyase</keyword>
<accession>X0V6G8</accession>
<dbReference type="AlphaFoldDB" id="X0V6G8"/>
<dbReference type="Pfam" id="PF02261">
    <property type="entry name" value="Asp_decarbox"/>
    <property type="match status" value="1"/>
</dbReference>
<evidence type="ECO:0000256" key="7">
    <source>
        <dbReference type="ARBA" id="ARBA00023270"/>
    </source>
</evidence>
<sequence>MRTMLRSKIHRARVTEVNVDYEGSITIDKRLMEAADILLYEMVHVLDINNGARFQTYVIEGEAGSGVIGLNGAAARLASKGDKVIILSYCTVSDEEARLHEPKLVYVDANNAIIRQSGGGGWVDDLTESLKAL</sequence>
<evidence type="ECO:0008006" key="10">
    <source>
        <dbReference type="Google" id="ProtNLM"/>
    </source>
</evidence>
<dbReference type="PIRSF" id="PIRSF006246">
    <property type="entry name" value="Asp_decarbox"/>
    <property type="match status" value="1"/>
</dbReference>
<dbReference type="HAMAP" id="MF_00446">
    <property type="entry name" value="PanD"/>
    <property type="match status" value="1"/>
</dbReference>
<keyword evidence="8" id="KW-0670">Pyruvate</keyword>
<keyword evidence="4" id="KW-0068">Autocatalytic cleavage</keyword>
<reference evidence="9" key="1">
    <citation type="journal article" date="2014" name="Front. Microbiol.">
        <title>High frequency of phylogenetically diverse reductive dehalogenase-homologous genes in deep subseafloor sedimentary metagenomes.</title>
        <authorList>
            <person name="Kawai M."/>
            <person name="Futagami T."/>
            <person name="Toyoda A."/>
            <person name="Takaki Y."/>
            <person name="Nishi S."/>
            <person name="Hori S."/>
            <person name="Arai W."/>
            <person name="Tsubouchi T."/>
            <person name="Morono Y."/>
            <person name="Uchiyama I."/>
            <person name="Ito T."/>
            <person name="Fujiyama A."/>
            <person name="Inagaki F."/>
            <person name="Takami H."/>
        </authorList>
    </citation>
    <scope>NUCLEOTIDE SEQUENCE</scope>
    <source>
        <strain evidence="9">Expedition CK06-06</strain>
    </source>
</reference>
<protein>
    <recommendedName>
        <fullName evidence="10">Aspartate 1-decarboxylase</fullName>
    </recommendedName>
</protein>
<name>X0V6G8_9ZZZZ</name>
<keyword evidence="3" id="KW-0210">Decarboxylase</keyword>
<keyword evidence="5" id="KW-0865">Zymogen</keyword>
<dbReference type="PANTHER" id="PTHR21012:SF0">
    <property type="entry name" value="ASPARTATE 1-DECARBOXYLASE"/>
    <property type="match status" value="1"/>
</dbReference>
<dbReference type="GO" id="GO:0004068">
    <property type="term" value="F:aspartate 1-decarboxylase activity"/>
    <property type="evidence" value="ECO:0007669"/>
    <property type="project" value="InterPro"/>
</dbReference>
<dbReference type="SUPFAM" id="SSF50692">
    <property type="entry name" value="ADC-like"/>
    <property type="match status" value="1"/>
</dbReference>
<dbReference type="NCBIfam" id="TIGR00223">
    <property type="entry name" value="panD"/>
    <property type="match status" value="1"/>
</dbReference>
<dbReference type="GO" id="GO:0005829">
    <property type="term" value="C:cytosol"/>
    <property type="evidence" value="ECO:0007669"/>
    <property type="project" value="TreeGrafter"/>
</dbReference>
<keyword evidence="1" id="KW-0963">Cytoplasm</keyword>
<proteinExistence type="inferred from homology"/>
<dbReference type="InterPro" id="IPR003190">
    <property type="entry name" value="Asp_decarbox"/>
</dbReference>
<evidence type="ECO:0000256" key="1">
    <source>
        <dbReference type="ARBA" id="ARBA00022490"/>
    </source>
</evidence>